<dbReference type="Gene3D" id="3.10.129.10">
    <property type="entry name" value="Hotdog Thioesterase"/>
    <property type="match status" value="1"/>
</dbReference>
<dbReference type="InterPro" id="IPR029069">
    <property type="entry name" value="HotDog_dom_sf"/>
</dbReference>
<dbReference type="GO" id="GO:0005739">
    <property type="term" value="C:mitochondrion"/>
    <property type="evidence" value="ECO:0007669"/>
    <property type="project" value="TreeGrafter"/>
</dbReference>
<comment type="caution">
    <text evidence="2">The sequence shown here is derived from an EMBL/GenBank/DDBJ whole genome shotgun (WGS) entry which is preliminary data.</text>
</comment>
<dbReference type="InterPro" id="IPR002539">
    <property type="entry name" value="MaoC-like_dom"/>
</dbReference>
<reference evidence="2" key="1">
    <citation type="submission" date="2022-12" db="EMBL/GenBank/DDBJ databases">
        <authorList>
            <person name="Webb A."/>
        </authorList>
    </citation>
    <scope>NUCLEOTIDE SEQUENCE</scope>
    <source>
        <strain evidence="2">Pd1</strain>
    </source>
</reference>
<evidence type="ECO:0000313" key="3">
    <source>
        <dbReference type="Proteomes" id="UP001162029"/>
    </source>
</evidence>
<dbReference type="Pfam" id="PF01575">
    <property type="entry name" value="MaoC_dehydratas"/>
    <property type="match status" value="1"/>
</dbReference>
<feature type="domain" description="MaoC-like" evidence="1">
    <location>
        <begin position="54"/>
        <end position="154"/>
    </location>
</feature>
<dbReference type="InterPro" id="IPR050965">
    <property type="entry name" value="UPF0336/Enoyl-CoA_hydratase"/>
</dbReference>
<dbReference type="Proteomes" id="UP001162029">
    <property type="component" value="Unassembled WGS sequence"/>
</dbReference>
<dbReference type="SUPFAM" id="SSF54637">
    <property type="entry name" value="Thioesterase/thiol ester dehydrase-isomerase"/>
    <property type="match status" value="1"/>
</dbReference>
<proteinExistence type="predicted"/>
<dbReference type="PANTHER" id="PTHR43437:SF3">
    <property type="entry name" value="HYDROXYACYL-THIOESTER DEHYDRATASE TYPE 2, MITOCHONDRIAL"/>
    <property type="match status" value="1"/>
</dbReference>
<dbReference type="EMBL" id="CANTFM010000516">
    <property type="protein sequence ID" value="CAI5723699.1"/>
    <property type="molecule type" value="Genomic_DNA"/>
</dbReference>
<evidence type="ECO:0000313" key="2">
    <source>
        <dbReference type="EMBL" id="CAI5723699.1"/>
    </source>
</evidence>
<dbReference type="AlphaFoldDB" id="A0AAV0TNQ0"/>
<accession>A0AAV0TNQ0</accession>
<dbReference type="GO" id="GO:0006633">
    <property type="term" value="P:fatty acid biosynthetic process"/>
    <property type="evidence" value="ECO:0007669"/>
    <property type="project" value="TreeGrafter"/>
</dbReference>
<organism evidence="2 3">
    <name type="scientific">Peronospora destructor</name>
    <dbReference type="NCBI Taxonomy" id="86335"/>
    <lineage>
        <taxon>Eukaryota</taxon>
        <taxon>Sar</taxon>
        <taxon>Stramenopiles</taxon>
        <taxon>Oomycota</taxon>
        <taxon>Peronosporomycetes</taxon>
        <taxon>Peronosporales</taxon>
        <taxon>Peronosporaceae</taxon>
        <taxon>Peronospora</taxon>
    </lineage>
</organism>
<dbReference type="PANTHER" id="PTHR43437">
    <property type="entry name" value="HYDROXYACYL-THIOESTER DEHYDRATASE TYPE 2, MITOCHONDRIAL-RELATED"/>
    <property type="match status" value="1"/>
</dbReference>
<sequence length="181" mass="19547">MLMTHRLVKMRLLTSRWATTMSTSTSDNLFQVEGDLTKLAPGAIPAVGMEAQVTHAFSIEDTRAFAGISGDNNSLHVDADFALKYASKSKPLVQGLLSGSLFATIFGRTVPGALYITQNMRWKAPLLVDEKVTARICVTKVRKRFVECDTVCTKTSDGVVVAIGNATLLLPSPVNQQSISS</sequence>
<evidence type="ECO:0000259" key="1">
    <source>
        <dbReference type="Pfam" id="PF01575"/>
    </source>
</evidence>
<protein>
    <recommendedName>
        <fullName evidence="1">MaoC-like domain-containing protein</fullName>
    </recommendedName>
</protein>
<name>A0AAV0TNQ0_9STRA</name>
<dbReference type="GO" id="GO:0019171">
    <property type="term" value="F:(3R)-hydroxyacyl-[acyl-carrier-protein] dehydratase activity"/>
    <property type="evidence" value="ECO:0007669"/>
    <property type="project" value="TreeGrafter"/>
</dbReference>
<keyword evidence="3" id="KW-1185">Reference proteome</keyword>
<gene>
    <name evidence="2" type="ORF">PDE001_LOCUS2965</name>
</gene>